<dbReference type="Gene3D" id="1.20.120.1450">
    <property type="match status" value="1"/>
</dbReference>
<dbReference type="OrthoDB" id="2417886at2"/>
<dbReference type="AlphaFoldDB" id="A0A845DSB3"/>
<evidence type="ECO:0000313" key="2">
    <source>
        <dbReference type="Proteomes" id="UP000460949"/>
    </source>
</evidence>
<dbReference type="Proteomes" id="UP000460949">
    <property type="component" value="Unassembled WGS sequence"/>
</dbReference>
<dbReference type="Pfam" id="PF07307">
    <property type="entry name" value="HEPPP_synt_1"/>
    <property type="match status" value="1"/>
</dbReference>
<protein>
    <submittedName>
        <fullName evidence="1">Heptaprenyl diphosphate synthase</fullName>
    </submittedName>
</protein>
<accession>A0A845DSB3</accession>
<organism evidence="1 2">
    <name type="scientific">Halobacillus litoralis</name>
    <dbReference type="NCBI Taxonomy" id="45668"/>
    <lineage>
        <taxon>Bacteria</taxon>
        <taxon>Bacillati</taxon>
        <taxon>Bacillota</taxon>
        <taxon>Bacilli</taxon>
        <taxon>Bacillales</taxon>
        <taxon>Bacillaceae</taxon>
        <taxon>Halobacillus</taxon>
    </lineage>
</organism>
<gene>
    <name evidence="1" type="ORF">GLW04_05945</name>
</gene>
<evidence type="ECO:0000313" key="1">
    <source>
        <dbReference type="EMBL" id="MYL19425.1"/>
    </source>
</evidence>
<dbReference type="InterPro" id="IPR009920">
    <property type="entry name" value="HEPPP_synth_su1"/>
</dbReference>
<comment type="caution">
    <text evidence="1">The sequence shown here is derived from an EMBL/GenBank/DDBJ whole genome shotgun (WGS) entry which is preliminary data.</text>
</comment>
<proteinExistence type="predicted"/>
<name>A0A845DSB3_9BACI</name>
<dbReference type="GO" id="GO:0009234">
    <property type="term" value="P:menaquinone biosynthetic process"/>
    <property type="evidence" value="ECO:0007669"/>
    <property type="project" value="InterPro"/>
</dbReference>
<sequence>MIMLNSSDNDIKQLKSKIAAKVRHPYLVRFIPEPHIDDDKLVILSSIMNHTTLTVEKKEQYIITTMLVQIALDTHDLVTLTDDEDDKETVRHRQLTVLAGDYFSGLYYYLLSQLNDIPMIHTLAGAIKEINELKMELYYKDVESFQEFLEGVKKIESLLIQRVAAYVQKTAINDMAGEWLLAKKLMEEKRSYQEGNVSPLIEALVKRSGLFGNQGQVIGNLEQMLQNHVHHLETAVSQLPIHFNWLKSYVHAAIHHQFNHRQIAEEG</sequence>
<dbReference type="EMBL" id="WMET01000001">
    <property type="protein sequence ID" value="MYL19425.1"/>
    <property type="molecule type" value="Genomic_DNA"/>
</dbReference>
<reference evidence="1 2" key="1">
    <citation type="submission" date="2019-11" db="EMBL/GenBank/DDBJ databases">
        <title>Genome sequences of 17 halophilic strains isolated from different environments.</title>
        <authorList>
            <person name="Furrow R.E."/>
        </authorList>
    </citation>
    <scope>NUCLEOTIDE SEQUENCE [LARGE SCALE GENOMIC DNA]</scope>
    <source>
        <strain evidence="1 2">22511_23_Filter</strain>
    </source>
</reference>